<evidence type="ECO:0000256" key="5">
    <source>
        <dbReference type="ARBA" id="ARBA00023289"/>
    </source>
</evidence>
<dbReference type="PROSITE" id="PS51421">
    <property type="entry name" value="RAS"/>
    <property type="match status" value="1"/>
</dbReference>
<dbReference type="PROSITE" id="PS51419">
    <property type="entry name" value="RAB"/>
    <property type="match status" value="1"/>
</dbReference>
<comment type="similarity">
    <text evidence="1">Belongs to the small GTPase superfamily. Rab family.</text>
</comment>
<dbReference type="PANTHER" id="PTHR47981">
    <property type="entry name" value="RAB FAMILY"/>
    <property type="match status" value="1"/>
</dbReference>
<feature type="domain" description="AAA+ ATPase" evidence="6">
    <location>
        <begin position="311"/>
        <end position="525"/>
    </location>
</feature>
<dbReference type="Pfam" id="PF00004">
    <property type="entry name" value="AAA"/>
    <property type="match status" value="1"/>
</dbReference>
<evidence type="ECO:0000313" key="7">
    <source>
        <dbReference type="EMBL" id="KFD69011.1"/>
    </source>
</evidence>
<dbReference type="GO" id="GO:0045335">
    <property type="term" value="C:phagocytic vesicle"/>
    <property type="evidence" value="ECO:0007669"/>
    <property type="project" value="TreeGrafter"/>
</dbReference>
<dbReference type="FunFam" id="3.40.50.300:FF:000222">
    <property type="entry name" value="RAB32, member RAS oncogene family"/>
    <property type="match status" value="1"/>
</dbReference>
<dbReference type="CDD" id="cd00009">
    <property type="entry name" value="AAA"/>
    <property type="match status" value="1"/>
</dbReference>
<feature type="domain" description="AAA+ ATPase" evidence="6">
    <location>
        <begin position="32"/>
        <end position="221"/>
    </location>
</feature>
<organism evidence="7">
    <name type="scientific">Trichuris suis</name>
    <name type="common">pig whipworm</name>
    <dbReference type="NCBI Taxonomy" id="68888"/>
    <lineage>
        <taxon>Eukaryota</taxon>
        <taxon>Metazoa</taxon>
        <taxon>Ecdysozoa</taxon>
        <taxon>Nematoda</taxon>
        <taxon>Enoplea</taxon>
        <taxon>Dorylaimia</taxon>
        <taxon>Trichinellida</taxon>
        <taxon>Trichuridae</taxon>
        <taxon>Trichuris</taxon>
    </lineage>
</organism>
<proteinExistence type="inferred from homology"/>
<dbReference type="Pfam" id="PF00071">
    <property type="entry name" value="Ras"/>
    <property type="match status" value="1"/>
</dbReference>
<evidence type="ECO:0000256" key="3">
    <source>
        <dbReference type="ARBA" id="ARBA00023134"/>
    </source>
</evidence>
<keyword evidence="2" id="KW-0547">Nucleotide-binding</keyword>
<dbReference type="CDD" id="cd04107">
    <property type="entry name" value="Rab32_Rab38"/>
    <property type="match status" value="1"/>
</dbReference>
<keyword evidence="4" id="KW-0449">Lipoprotein</keyword>
<dbReference type="GO" id="GO:0005524">
    <property type="term" value="F:ATP binding"/>
    <property type="evidence" value="ECO:0007669"/>
    <property type="project" value="InterPro"/>
</dbReference>
<dbReference type="InterPro" id="IPR003593">
    <property type="entry name" value="AAA+_ATPase"/>
</dbReference>
<evidence type="ECO:0000256" key="4">
    <source>
        <dbReference type="ARBA" id="ARBA00023288"/>
    </source>
</evidence>
<dbReference type="SUPFAM" id="SSF52540">
    <property type="entry name" value="P-loop containing nucleoside triphosphate hydrolases"/>
    <property type="match status" value="2"/>
</dbReference>
<dbReference type="SMART" id="SM00176">
    <property type="entry name" value="RAN"/>
    <property type="match status" value="1"/>
</dbReference>
<dbReference type="SMART" id="SM00174">
    <property type="entry name" value="RHO"/>
    <property type="match status" value="1"/>
</dbReference>
<sequence>MEDEKAQTSEVLSSLPDTAYGSPKWKGDEIERTLKILVIGDIGTGKTSIIRRYVHNLFSSDYQATIGVDFALKILRWNSSTLLRLQFWDIAGQERFNSMTRVYYRGAAGALIVSDVGRASTMEGAARWKEDLNAKCRTYGGSSVPAVLMVNKCDLIKQAGKDVRDKIDQFVAKHGFAGWFPTSAKEGTGIEDAVNQLCNCIFALEQSDQLETPVVNVDTPLRLTSASSMDEERRKRKFGATLLPWTEIYKPTCPDTFATNQHVATAVQKWMLAWKARLAKRRNCETSSLRRESRSIYDDYDYIDEQESDKLANAILLYGPTGVGKTEIVHAMAKLCGLKVIEISTSTNRAQTSLERTLSEAAESYRMSWREETACSQLQTPEKNRKRKREDIRSFFASNNIAIKAKKRPPSVNVEIVSPAEVAYSVILFDDADIVLHMDSGFHVLMGKLLAKSRTPIAITCSDANPLGRELEQFNITRLQVQPPSFDDLLIHCKLILLANDLSVKDERHLSHLVRCSNGDWRKCLLNLQFAGESYGPTTCESKITVGDQLVLDDNEQMNEITDRTGYGRLLSPQGLLLLEHYPQLETFTSLGNITVDYLPYARQMALIDSQRCSKVAENGKTRQLSYFGKICIDDKDNSLRKELTRHIFQTHTVV</sequence>
<dbReference type="GO" id="GO:0005525">
    <property type="term" value="F:GTP binding"/>
    <property type="evidence" value="ECO:0007669"/>
    <property type="project" value="UniProtKB-KW"/>
</dbReference>
<dbReference type="SMART" id="SM00175">
    <property type="entry name" value="RAB"/>
    <property type="match status" value="1"/>
</dbReference>
<dbReference type="InterPro" id="IPR001806">
    <property type="entry name" value="Small_GTPase"/>
</dbReference>
<dbReference type="GO" id="GO:0005770">
    <property type="term" value="C:late endosome"/>
    <property type="evidence" value="ECO:0007669"/>
    <property type="project" value="TreeGrafter"/>
</dbReference>
<dbReference type="InterPro" id="IPR003959">
    <property type="entry name" value="ATPase_AAA_core"/>
</dbReference>
<evidence type="ECO:0000256" key="1">
    <source>
        <dbReference type="ARBA" id="ARBA00006270"/>
    </source>
</evidence>
<dbReference type="GO" id="GO:0003924">
    <property type="term" value="F:GTPase activity"/>
    <property type="evidence" value="ECO:0007669"/>
    <property type="project" value="InterPro"/>
</dbReference>
<dbReference type="GO" id="GO:0005802">
    <property type="term" value="C:trans-Golgi network"/>
    <property type="evidence" value="ECO:0007669"/>
    <property type="project" value="InterPro"/>
</dbReference>
<evidence type="ECO:0000259" key="6">
    <source>
        <dbReference type="SMART" id="SM00382"/>
    </source>
</evidence>
<dbReference type="PANTHER" id="PTHR47981:SF39">
    <property type="entry name" value="RAS-RELATED PROTEIN RAB"/>
    <property type="match status" value="1"/>
</dbReference>
<dbReference type="SMART" id="SM00173">
    <property type="entry name" value="RAS"/>
    <property type="match status" value="1"/>
</dbReference>
<keyword evidence="3" id="KW-0342">GTP-binding</keyword>
<dbReference type="GO" id="GO:0016887">
    <property type="term" value="F:ATP hydrolysis activity"/>
    <property type="evidence" value="ECO:0007669"/>
    <property type="project" value="InterPro"/>
</dbReference>
<dbReference type="GO" id="GO:0005764">
    <property type="term" value="C:lysosome"/>
    <property type="evidence" value="ECO:0007669"/>
    <property type="project" value="TreeGrafter"/>
</dbReference>
<protein>
    <recommendedName>
        <fullName evidence="6">AAA+ ATPase domain-containing protein</fullName>
    </recommendedName>
</protein>
<dbReference type="Proteomes" id="UP000030758">
    <property type="component" value="Unassembled WGS sequence"/>
</dbReference>
<gene>
    <name evidence="7" type="ORF">M514_06653</name>
</gene>
<dbReference type="SMART" id="SM00382">
    <property type="entry name" value="AAA"/>
    <property type="match status" value="2"/>
</dbReference>
<evidence type="ECO:0000256" key="2">
    <source>
        <dbReference type="ARBA" id="ARBA00022741"/>
    </source>
</evidence>
<accession>A0A085NHR5</accession>
<dbReference type="InterPro" id="IPR030697">
    <property type="entry name" value="Rab29/Rab38/Rab32"/>
</dbReference>
<dbReference type="GO" id="GO:0008333">
    <property type="term" value="P:endosome to lysosome transport"/>
    <property type="evidence" value="ECO:0007669"/>
    <property type="project" value="TreeGrafter"/>
</dbReference>
<dbReference type="PRINTS" id="PR00449">
    <property type="entry name" value="RASTRNSFRMNG"/>
</dbReference>
<keyword evidence="5" id="KW-0636">Prenylation</keyword>
<dbReference type="AlphaFoldDB" id="A0A085NHR5"/>
<dbReference type="NCBIfam" id="TIGR00231">
    <property type="entry name" value="small_GTP"/>
    <property type="match status" value="1"/>
</dbReference>
<dbReference type="EMBL" id="KL367499">
    <property type="protein sequence ID" value="KFD69011.1"/>
    <property type="molecule type" value="Genomic_DNA"/>
</dbReference>
<reference evidence="7" key="1">
    <citation type="journal article" date="2014" name="Nat. Genet.">
        <title>Genome and transcriptome of the porcine whipworm Trichuris suis.</title>
        <authorList>
            <person name="Jex A.R."/>
            <person name="Nejsum P."/>
            <person name="Schwarz E.M."/>
            <person name="Hu L."/>
            <person name="Young N.D."/>
            <person name="Hall R.S."/>
            <person name="Korhonen P.K."/>
            <person name="Liao S."/>
            <person name="Thamsborg S."/>
            <person name="Xia J."/>
            <person name="Xu P."/>
            <person name="Wang S."/>
            <person name="Scheerlinck J.P."/>
            <person name="Hofmann A."/>
            <person name="Sternberg P.W."/>
            <person name="Wang J."/>
            <person name="Gasser R.B."/>
        </authorList>
    </citation>
    <scope>NUCLEOTIDE SEQUENCE [LARGE SCALE GENOMIC DNA]</scope>
    <source>
        <strain evidence="7">DCEP-RM93F</strain>
    </source>
</reference>
<dbReference type="GO" id="GO:0090385">
    <property type="term" value="P:phagosome-lysosome fusion"/>
    <property type="evidence" value="ECO:0007669"/>
    <property type="project" value="TreeGrafter"/>
</dbReference>
<dbReference type="Gene3D" id="3.40.50.300">
    <property type="entry name" value="P-loop containing nucleotide triphosphate hydrolases"/>
    <property type="match status" value="2"/>
</dbReference>
<name>A0A085NHR5_9BILA</name>
<dbReference type="InterPro" id="IPR005225">
    <property type="entry name" value="Small_GTP-bd"/>
</dbReference>
<dbReference type="InterPro" id="IPR027417">
    <property type="entry name" value="P-loop_NTPase"/>
</dbReference>